<keyword evidence="2" id="KW-1185">Reference proteome</keyword>
<accession>A0AAV4VGR8</accession>
<gene>
    <name evidence="1" type="ORF">CEXT_565441</name>
</gene>
<dbReference type="EMBL" id="BPLR01014545">
    <property type="protein sequence ID" value="GIY69512.1"/>
    <property type="molecule type" value="Genomic_DNA"/>
</dbReference>
<evidence type="ECO:0000313" key="2">
    <source>
        <dbReference type="Proteomes" id="UP001054945"/>
    </source>
</evidence>
<protein>
    <submittedName>
        <fullName evidence="1">Uncharacterized protein</fullName>
    </submittedName>
</protein>
<reference evidence="1 2" key="1">
    <citation type="submission" date="2021-06" db="EMBL/GenBank/DDBJ databases">
        <title>Caerostris extrusa draft genome.</title>
        <authorList>
            <person name="Kono N."/>
            <person name="Arakawa K."/>
        </authorList>
    </citation>
    <scope>NUCLEOTIDE SEQUENCE [LARGE SCALE GENOMIC DNA]</scope>
</reference>
<comment type="caution">
    <text evidence="1">The sequence shown here is derived from an EMBL/GenBank/DDBJ whole genome shotgun (WGS) entry which is preliminary data.</text>
</comment>
<organism evidence="1 2">
    <name type="scientific">Caerostris extrusa</name>
    <name type="common">Bark spider</name>
    <name type="synonym">Caerostris bankana</name>
    <dbReference type="NCBI Taxonomy" id="172846"/>
    <lineage>
        <taxon>Eukaryota</taxon>
        <taxon>Metazoa</taxon>
        <taxon>Ecdysozoa</taxon>
        <taxon>Arthropoda</taxon>
        <taxon>Chelicerata</taxon>
        <taxon>Arachnida</taxon>
        <taxon>Araneae</taxon>
        <taxon>Araneomorphae</taxon>
        <taxon>Entelegynae</taxon>
        <taxon>Araneoidea</taxon>
        <taxon>Araneidae</taxon>
        <taxon>Caerostris</taxon>
    </lineage>
</organism>
<dbReference type="AlphaFoldDB" id="A0AAV4VGR8"/>
<evidence type="ECO:0000313" key="1">
    <source>
        <dbReference type="EMBL" id="GIY69512.1"/>
    </source>
</evidence>
<proteinExistence type="predicted"/>
<dbReference type="Proteomes" id="UP001054945">
    <property type="component" value="Unassembled WGS sequence"/>
</dbReference>
<sequence>MTRKTFNIRSFLHKYLQHIQAQTEHCNNSTLCCENQPRINLRKRLQFLKLGKAFIKICYSRRILLAGPALSYPGGRNTAASDPHSRHPGWREIGEACLKVVKRRQRHRETVQRFLFAICVLSCSPWKGRDLRPVSDAK</sequence>
<name>A0AAV4VGR8_CAEEX</name>